<feature type="chain" id="PRO_5047138674" evidence="1">
    <location>
        <begin position="24"/>
        <end position="185"/>
    </location>
</feature>
<sequence>MINFFLRSTGMWIIALVLFTACGSDDDTGLIPDDDVAPGTPGSITCKINGQTYAATFPFVTGALSTTNDIYSFALGGVDFLGKDTVSIAMAMTGTDLSRLSAGDTFSGTGNIFINFALGTVIVKNRPAVDEDASSSETDVATITVTKIDRDNELISGTFSYEAFDDDTQNTFKVTDGVFADIKYD</sequence>
<proteinExistence type="predicted"/>
<protein>
    <submittedName>
        <fullName evidence="2">DUF6252 family protein</fullName>
    </submittedName>
</protein>
<keyword evidence="1" id="KW-0732">Signal</keyword>
<dbReference type="Proteomes" id="UP001172083">
    <property type="component" value="Unassembled WGS sequence"/>
</dbReference>
<accession>A0ABT8LDI6</accession>
<evidence type="ECO:0000313" key="3">
    <source>
        <dbReference type="Proteomes" id="UP001172083"/>
    </source>
</evidence>
<gene>
    <name evidence="2" type="ORF">QQ020_27360</name>
</gene>
<dbReference type="PROSITE" id="PS51257">
    <property type="entry name" value="PROKAR_LIPOPROTEIN"/>
    <property type="match status" value="1"/>
</dbReference>
<name>A0ABT8LDI6_9BACT</name>
<comment type="caution">
    <text evidence="2">The sequence shown here is derived from an EMBL/GenBank/DDBJ whole genome shotgun (WGS) entry which is preliminary data.</text>
</comment>
<feature type="signal peptide" evidence="1">
    <location>
        <begin position="1"/>
        <end position="23"/>
    </location>
</feature>
<keyword evidence="3" id="KW-1185">Reference proteome</keyword>
<reference evidence="2" key="1">
    <citation type="submission" date="2023-06" db="EMBL/GenBank/DDBJ databases">
        <title>Genomic of Agaribacillus aureum.</title>
        <authorList>
            <person name="Wang G."/>
        </authorList>
    </citation>
    <scope>NUCLEOTIDE SEQUENCE</scope>
    <source>
        <strain evidence="2">BMA12</strain>
    </source>
</reference>
<evidence type="ECO:0000313" key="2">
    <source>
        <dbReference type="EMBL" id="MDN5215827.1"/>
    </source>
</evidence>
<dbReference type="RefSeq" id="WP_346761164.1">
    <property type="nucleotide sequence ID" value="NZ_JAUJEB010000007.1"/>
</dbReference>
<dbReference type="EMBL" id="JAUJEB010000007">
    <property type="protein sequence ID" value="MDN5215827.1"/>
    <property type="molecule type" value="Genomic_DNA"/>
</dbReference>
<organism evidence="2 3">
    <name type="scientific">Agaribacillus aureus</name>
    <dbReference type="NCBI Taxonomy" id="3051825"/>
    <lineage>
        <taxon>Bacteria</taxon>
        <taxon>Pseudomonadati</taxon>
        <taxon>Bacteroidota</taxon>
        <taxon>Cytophagia</taxon>
        <taxon>Cytophagales</taxon>
        <taxon>Splendidivirgaceae</taxon>
        <taxon>Agaribacillus</taxon>
    </lineage>
</organism>
<evidence type="ECO:0000256" key="1">
    <source>
        <dbReference type="SAM" id="SignalP"/>
    </source>
</evidence>